<evidence type="ECO:0000256" key="5">
    <source>
        <dbReference type="ARBA" id="ARBA00022679"/>
    </source>
</evidence>
<feature type="region of interest" description="Disordered" evidence="11">
    <location>
        <begin position="70"/>
        <end position="103"/>
    </location>
</feature>
<keyword evidence="5" id="KW-0808">Transferase</keyword>
<organism evidence="13 14">
    <name type="scientific">Sporormia fimetaria CBS 119925</name>
    <dbReference type="NCBI Taxonomy" id="1340428"/>
    <lineage>
        <taxon>Eukaryota</taxon>
        <taxon>Fungi</taxon>
        <taxon>Dikarya</taxon>
        <taxon>Ascomycota</taxon>
        <taxon>Pezizomycotina</taxon>
        <taxon>Dothideomycetes</taxon>
        <taxon>Pleosporomycetidae</taxon>
        <taxon>Pleosporales</taxon>
        <taxon>Sporormiaceae</taxon>
        <taxon>Sporormia</taxon>
    </lineage>
</organism>
<dbReference type="InterPro" id="IPR011009">
    <property type="entry name" value="Kinase-like_dom_sf"/>
</dbReference>
<protein>
    <recommendedName>
        <fullName evidence="2">non-specific serine/threonine protein kinase</fullName>
        <ecNumber evidence="2">2.7.11.1</ecNumber>
    </recommendedName>
</protein>
<proteinExistence type="inferred from homology"/>
<dbReference type="PROSITE" id="PS50011">
    <property type="entry name" value="PROTEIN_KINASE_DOM"/>
    <property type="match status" value="1"/>
</dbReference>
<feature type="compositionally biased region" description="Polar residues" evidence="11">
    <location>
        <begin position="568"/>
        <end position="581"/>
    </location>
</feature>
<dbReference type="FunFam" id="1.10.510.10:FF:000571">
    <property type="entry name" value="Maternal embryonic leucine zipper kinase"/>
    <property type="match status" value="1"/>
</dbReference>
<evidence type="ECO:0000256" key="1">
    <source>
        <dbReference type="ARBA" id="ARBA00010791"/>
    </source>
</evidence>
<dbReference type="InterPro" id="IPR043024">
    <property type="entry name" value="KA1_sf_fungal"/>
</dbReference>
<dbReference type="Proteomes" id="UP000799440">
    <property type="component" value="Unassembled WGS sequence"/>
</dbReference>
<dbReference type="EC" id="2.7.11.1" evidence="2"/>
<keyword evidence="14" id="KW-1185">Reference proteome</keyword>
<evidence type="ECO:0000256" key="8">
    <source>
        <dbReference type="ARBA" id="ARBA00022840"/>
    </source>
</evidence>
<evidence type="ECO:0000256" key="11">
    <source>
        <dbReference type="SAM" id="MobiDB-lite"/>
    </source>
</evidence>
<feature type="compositionally biased region" description="Basic and acidic residues" evidence="11">
    <location>
        <begin position="950"/>
        <end position="966"/>
    </location>
</feature>
<comment type="catalytic activity">
    <reaction evidence="9">
        <text>L-threonyl-[protein] + ATP = O-phospho-L-threonyl-[protein] + ADP + H(+)</text>
        <dbReference type="Rhea" id="RHEA:46608"/>
        <dbReference type="Rhea" id="RHEA-COMP:11060"/>
        <dbReference type="Rhea" id="RHEA-COMP:11605"/>
        <dbReference type="ChEBI" id="CHEBI:15378"/>
        <dbReference type="ChEBI" id="CHEBI:30013"/>
        <dbReference type="ChEBI" id="CHEBI:30616"/>
        <dbReference type="ChEBI" id="CHEBI:61977"/>
        <dbReference type="ChEBI" id="CHEBI:456216"/>
        <dbReference type="EC" id="2.7.11.1"/>
    </reaction>
</comment>
<dbReference type="AlphaFoldDB" id="A0A6A6V8K2"/>
<feature type="compositionally biased region" description="Polar residues" evidence="11">
    <location>
        <begin position="81"/>
        <end position="90"/>
    </location>
</feature>
<evidence type="ECO:0000259" key="12">
    <source>
        <dbReference type="PROSITE" id="PS50011"/>
    </source>
</evidence>
<feature type="compositionally biased region" description="Polar residues" evidence="11">
    <location>
        <begin position="540"/>
        <end position="555"/>
    </location>
</feature>
<dbReference type="GO" id="GO:0005938">
    <property type="term" value="C:cell cortex"/>
    <property type="evidence" value="ECO:0007669"/>
    <property type="project" value="UniProtKB-ARBA"/>
</dbReference>
<sequence length="1215" mass="136211">MNAAPHARGDRRVLGDATLRANEDVSRRRLDQHVRSAASSPHPGVENLVPSPTGTLPENKRLSAVQDAVRPHNPKRDSEISVASTNASNSGRKRKTHIGPWQLGKTIGRGGCSRVRIVRHSVTSELGAAKIISKTMAETVMVLSLANLAAFAETDPSLLSDGKSIPFGLEREICIMKLLDHPNIVRLHDIWENRNEIYLVMEYVEGGELFHYIAEQGHLRETEVVWLFRQILAALEYCHRLHIHHRDLKPENILLDKQTFQIKLVDFGMAALQPQGQKLTTPCGSPHYAAPEVITSKSYDGAKADIWSCGVILFMMLTGRPPFQFGETDGSDMKPLFRAIARADYQMPDTLSPEAQDLIRRILVPDPRIRITIAGIWSHPFMQKYNTEHGIDTAKSSLEYWAGPKPTLEGWQPLTRDTIDREVFRYLRTLWHSEKEEVLIKRLLSRGPNDEKYFYSALVKYRNDQLEDYTPGMHAVGYSTSDHHHVKRPPPSHKRTKSTLSILNDEHIYSKHSFYGPPSSEASYDPFRASRGPMLPNSGKPKQNVTVHRGSTNGSRYARPATALGHHNTASSLNRQRTASSLRVRAIRNNSTRQSSIMSRPSSKRSTPYSQRTGRRPSRSSLASSYWPSSPPVMSRSVSSLAKRGVSFSHLRTPSTARENARPVQETPTPPSRIAAMPATSPRVARMKMRKPESPTKYIQKEVRKVSTELGRVMEEAFRSSVDSSVTADHRYSTPPTSFSNTRESPGSSLITPQNRWSKRPLPPIPDETPKTFVQRKLAETREDIARRLAITGGDEELGDILHKLDSILHLEPSVLDVGPGQRAASAPTRSPEHVLGLPAIQEFQDDVSGATTRAVTDPVRPNTHGGLNEYHSTIRVVDLSPIAPLNIRKRSTASAVTRAEPAPRKEDNLHTLGVPLIVRPNDSTSFDPMPEENFTHGEHAIKKKKSSWFRREGDEKHQEPPKQEVQKMSSLSRLRIPDAWQGLDDRIDKSLSPARPAVPMKQTVRSDSSEFPIRSCVTTGEKRPVKDRKSFLGLFTKKPKELKAKGSLELGSNFSVSSGSSRSNLPRGLGSGPGQDIQLNWFYRFLNIRPAVKALCLSMGRKRAQQDIINLLRDWQRFGVRDVCQDRESPFSINCRVDKDNHLKIKPVSLVIELFAILDRGRRARLCLVRCTQTKGAASSFRKVTQIIEDVFIGRDMLVKDKSVREDMCALLGL</sequence>
<comment type="similarity">
    <text evidence="1">Belongs to the protein kinase superfamily. CAMK Ser/Thr protein kinase family. NIM1 subfamily.</text>
</comment>
<comment type="catalytic activity">
    <reaction evidence="10">
        <text>L-seryl-[protein] + ATP = O-phospho-L-seryl-[protein] + ADP + H(+)</text>
        <dbReference type="Rhea" id="RHEA:17989"/>
        <dbReference type="Rhea" id="RHEA-COMP:9863"/>
        <dbReference type="Rhea" id="RHEA-COMP:11604"/>
        <dbReference type="ChEBI" id="CHEBI:15378"/>
        <dbReference type="ChEBI" id="CHEBI:29999"/>
        <dbReference type="ChEBI" id="CHEBI:30616"/>
        <dbReference type="ChEBI" id="CHEBI:83421"/>
        <dbReference type="ChEBI" id="CHEBI:456216"/>
        <dbReference type="EC" id="2.7.11.1"/>
    </reaction>
</comment>
<feature type="region of interest" description="Disordered" evidence="11">
    <location>
        <begin position="926"/>
        <end position="974"/>
    </location>
</feature>
<feature type="region of interest" description="Disordered" evidence="11">
    <location>
        <begin position="1"/>
        <end position="58"/>
    </location>
</feature>
<accession>A0A6A6V8K2</accession>
<keyword evidence="8" id="KW-0067">ATP-binding</keyword>
<evidence type="ECO:0000256" key="6">
    <source>
        <dbReference type="ARBA" id="ARBA00022741"/>
    </source>
</evidence>
<keyword evidence="4" id="KW-0597">Phosphoprotein</keyword>
<feature type="compositionally biased region" description="Low complexity" evidence="11">
    <location>
        <begin position="591"/>
        <end position="606"/>
    </location>
</feature>
<dbReference type="InterPro" id="IPR031850">
    <property type="entry name" value="Fungal_KA1_dom"/>
</dbReference>
<dbReference type="Pfam" id="PF16797">
    <property type="entry name" value="Fungal_KA1"/>
    <property type="match status" value="1"/>
</dbReference>
<dbReference type="PANTHER" id="PTHR24346:SF110">
    <property type="entry name" value="NON-SPECIFIC SERINE_THREONINE PROTEIN KINASE"/>
    <property type="match status" value="1"/>
</dbReference>
<evidence type="ECO:0000256" key="7">
    <source>
        <dbReference type="ARBA" id="ARBA00022777"/>
    </source>
</evidence>
<dbReference type="EMBL" id="MU006580">
    <property type="protein sequence ID" value="KAF2745870.1"/>
    <property type="molecule type" value="Genomic_DNA"/>
</dbReference>
<keyword evidence="7" id="KW-0418">Kinase</keyword>
<feature type="region of interest" description="Disordered" evidence="11">
    <location>
        <begin position="721"/>
        <end position="770"/>
    </location>
</feature>
<dbReference type="PROSITE" id="PS00108">
    <property type="entry name" value="PROTEIN_KINASE_ST"/>
    <property type="match status" value="1"/>
</dbReference>
<dbReference type="Gene3D" id="3.30.310.220">
    <property type="entry name" value="Fungal kinase associated-1 domain"/>
    <property type="match status" value="1"/>
</dbReference>
<dbReference type="PANTHER" id="PTHR24346">
    <property type="entry name" value="MAP/MICROTUBULE AFFINITY-REGULATING KINASE"/>
    <property type="match status" value="1"/>
</dbReference>
<evidence type="ECO:0000256" key="2">
    <source>
        <dbReference type="ARBA" id="ARBA00012513"/>
    </source>
</evidence>
<evidence type="ECO:0000256" key="9">
    <source>
        <dbReference type="ARBA" id="ARBA00047899"/>
    </source>
</evidence>
<dbReference type="GO" id="GO:0004674">
    <property type="term" value="F:protein serine/threonine kinase activity"/>
    <property type="evidence" value="ECO:0007669"/>
    <property type="project" value="UniProtKB-KW"/>
</dbReference>
<evidence type="ECO:0000256" key="10">
    <source>
        <dbReference type="ARBA" id="ARBA00048679"/>
    </source>
</evidence>
<dbReference type="Gene3D" id="1.10.510.10">
    <property type="entry name" value="Transferase(Phosphotransferase) domain 1"/>
    <property type="match status" value="1"/>
</dbReference>
<reference evidence="13" key="1">
    <citation type="journal article" date="2020" name="Stud. Mycol.">
        <title>101 Dothideomycetes genomes: a test case for predicting lifestyles and emergence of pathogens.</title>
        <authorList>
            <person name="Haridas S."/>
            <person name="Albert R."/>
            <person name="Binder M."/>
            <person name="Bloem J."/>
            <person name="Labutti K."/>
            <person name="Salamov A."/>
            <person name="Andreopoulos B."/>
            <person name="Baker S."/>
            <person name="Barry K."/>
            <person name="Bills G."/>
            <person name="Bluhm B."/>
            <person name="Cannon C."/>
            <person name="Castanera R."/>
            <person name="Culley D."/>
            <person name="Daum C."/>
            <person name="Ezra D."/>
            <person name="Gonzalez J."/>
            <person name="Henrissat B."/>
            <person name="Kuo A."/>
            <person name="Liang C."/>
            <person name="Lipzen A."/>
            <person name="Lutzoni F."/>
            <person name="Magnuson J."/>
            <person name="Mondo S."/>
            <person name="Nolan M."/>
            <person name="Ohm R."/>
            <person name="Pangilinan J."/>
            <person name="Park H.-J."/>
            <person name="Ramirez L."/>
            <person name="Alfaro M."/>
            <person name="Sun H."/>
            <person name="Tritt A."/>
            <person name="Yoshinaga Y."/>
            <person name="Zwiers L.-H."/>
            <person name="Turgeon B."/>
            <person name="Goodwin S."/>
            <person name="Spatafora J."/>
            <person name="Crous P."/>
            <person name="Grigoriev I."/>
        </authorList>
    </citation>
    <scope>NUCLEOTIDE SEQUENCE</scope>
    <source>
        <strain evidence="13">CBS 119925</strain>
    </source>
</reference>
<dbReference type="SUPFAM" id="SSF56112">
    <property type="entry name" value="Protein kinase-like (PK-like)"/>
    <property type="match status" value="1"/>
</dbReference>
<dbReference type="GO" id="GO:0035556">
    <property type="term" value="P:intracellular signal transduction"/>
    <property type="evidence" value="ECO:0007669"/>
    <property type="project" value="TreeGrafter"/>
</dbReference>
<dbReference type="SMART" id="SM00220">
    <property type="entry name" value="S_TKc"/>
    <property type="match status" value="1"/>
</dbReference>
<feature type="compositionally biased region" description="Low complexity" evidence="11">
    <location>
        <begin position="619"/>
        <end position="640"/>
    </location>
</feature>
<dbReference type="OrthoDB" id="504170at2759"/>
<dbReference type="Pfam" id="PF00069">
    <property type="entry name" value="Pkinase"/>
    <property type="match status" value="1"/>
</dbReference>
<dbReference type="InterPro" id="IPR000719">
    <property type="entry name" value="Prot_kinase_dom"/>
</dbReference>
<dbReference type="InterPro" id="IPR008271">
    <property type="entry name" value="Ser/Thr_kinase_AS"/>
</dbReference>
<gene>
    <name evidence="13" type="ORF">M011DRAFT_459762</name>
</gene>
<name>A0A6A6V8K2_9PLEO</name>
<feature type="domain" description="Protein kinase" evidence="12">
    <location>
        <begin position="101"/>
        <end position="382"/>
    </location>
</feature>
<feature type="compositionally biased region" description="Polar residues" evidence="11">
    <location>
        <begin position="734"/>
        <end position="756"/>
    </location>
</feature>
<feature type="compositionally biased region" description="Basic and acidic residues" evidence="11">
    <location>
        <begin position="21"/>
        <end position="34"/>
    </location>
</feature>
<evidence type="ECO:0000313" key="14">
    <source>
        <dbReference type="Proteomes" id="UP000799440"/>
    </source>
</evidence>
<keyword evidence="6" id="KW-0547">Nucleotide-binding</keyword>
<evidence type="ECO:0000256" key="3">
    <source>
        <dbReference type="ARBA" id="ARBA00022527"/>
    </source>
</evidence>
<evidence type="ECO:0000313" key="13">
    <source>
        <dbReference type="EMBL" id="KAF2745870.1"/>
    </source>
</evidence>
<dbReference type="GO" id="GO:0005524">
    <property type="term" value="F:ATP binding"/>
    <property type="evidence" value="ECO:0007669"/>
    <property type="project" value="UniProtKB-KW"/>
</dbReference>
<evidence type="ECO:0000256" key="4">
    <source>
        <dbReference type="ARBA" id="ARBA00022553"/>
    </source>
</evidence>
<feature type="region of interest" description="Disordered" evidence="11">
    <location>
        <begin position="514"/>
        <end position="696"/>
    </location>
</feature>
<keyword evidence="3" id="KW-0723">Serine/threonine-protein kinase</keyword>